<dbReference type="OrthoDB" id="9768806at2"/>
<dbReference type="InterPro" id="IPR000843">
    <property type="entry name" value="HTH_LacI"/>
</dbReference>
<dbReference type="GO" id="GO:0000976">
    <property type="term" value="F:transcription cis-regulatory region binding"/>
    <property type="evidence" value="ECO:0007669"/>
    <property type="project" value="TreeGrafter"/>
</dbReference>
<dbReference type="PROSITE" id="PS50932">
    <property type="entry name" value="HTH_LACI_2"/>
    <property type="match status" value="1"/>
</dbReference>
<evidence type="ECO:0000313" key="5">
    <source>
        <dbReference type="EMBL" id="SFU54166.1"/>
    </source>
</evidence>
<keyword evidence="2" id="KW-0238">DNA-binding</keyword>
<keyword evidence="1" id="KW-0805">Transcription regulation</keyword>
<protein>
    <submittedName>
        <fullName evidence="5">LacI family transcriptional regulator</fullName>
    </submittedName>
</protein>
<dbReference type="InterPro" id="IPR010982">
    <property type="entry name" value="Lambda_DNA-bd_dom_sf"/>
</dbReference>
<evidence type="ECO:0000256" key="3">
    <source>
        <dbReference type="ARBA" id="ARBA00023163"/>
    </source>
</evidence>
<dbReference type="InterPro" id="IPR028082">
    <property type="entry name" value="Peripla_BP_I"/>
</dbReference>
<evidence type="ECO:0000256" key="1">
    <source>
        <dbReference type="ARBA" id="ARBA00023015"/>
    </source>
</evidence>
<proteinExistence type="predicted"/>
<dbReference type="SUPFAM" id="SSF53822">
    <property type="entry name" value="Periplasmic binding protein-like I"/>
    <property type="match status" value="1"/>
</dbReference>
<dbReference type="InterPro" id="IPR046335">
    <property type="entry name" value="LacI/GalR-like_sensor"/>
</dbReference>
<reference evidence="6" key="1">
    <citation type="submission" date="2016-10" db="EMBL/GenBank/DDBJ databases">
        <authorList>
            <person name="Varghese N."/>
            <person name="Submissions S."/>
        </authorList>
    </citation>
    <scope>NUCLEOTIDE SEQUENCE [LARGE SCALE GENOMIC DNA]</scope>
    <source>
        <strain evidence="6">CGMCC 1.12333</strain>
    </source>
</reference>
<dbReference type="PANTHER" id="PTHR30146:SF109">
    <property type="entry name" value="HTH-TYPE TRANSCRIPTIONAL REGULATOR GALS"/>
    <property type="match status" value="1"/>
</dbReference>
<evidence type="ECO:0000313" key="6">
    <source>
        <dbReference type="Proteomes" id="UP000199138"/>
    </source>
</evidence>
<name>A0A1I7H110_9FLAO</name>
<dbReference type="CDD" id="cd01392">
    <property type="entry name" value="HTH_LacI"/>
    <property type="match status" value="1"/>
</dbReference>
<dbReference type="AlphaFoldDB" id="A0A1I7H110"/>
<organism evidence="5 6">
    <name type="scientific">Pustulibacterium marinum</name>
    <dbReference type="NCBI Taxonomy" id="1224947"/>
    <lineage>
        <taxon>Bacteria</taxon>
        <taxon>Pseudomonadati</taxon>
        <taxon>Bacteroidota</taxon>
        <taxon>Flavobacteriia</taxon>
        <taxon>Flavobacteriales</taxon>
        <taxon>Flavobacteriaceae</taxon>
        <taxon>Pustulibacterium</taxon>
    </lineage>
</organism>
<dbReference type="Pfam" id="PF00356">
    <property type="entry name" value="LacI"/>
    <property type="match status" value="1"/>
</dbReference>
<keyword evidence="6" id="KW-1185">Reference proteome</keyword>
<dbReference type="SMART" id="SM00354">
    <property type="entry name" value="HTH_LACI"/>
    <property type="match status" value="1"/>
</dbReference>
<dbReference type="RefSeq" id="WP_093025047.1">
    <property type="nucleotide sequence ID" value="NZ_FPBK01000006.1"/>
</dbReference>
<evidence type="ECO:0000256" key="2">
    <source>
        <dbReference type="ARBA" id="ARBA00023125"/>
    </source>
</evidence>
<dbReference type="EMBL" id="FPBK01000006">
    <property type="protein sequence ID" value="SFU54166.1"/>
    <property type="molecule type" value="Genomic_DNA"/>
</dbReference>
<dbReference type="PANTHER" id="PTHR30146">
    <property type="entry name" value="LACI-RELATED TRANSCRIPTIONAL REPRESSOR"/>
    <property type="match status" value="1"/>
</dbReference>
<keyword evidence="3" id="KW-0804">Transcription</keyword>
<evidence type="ECO:0000259" key="4">
    <source>
        <dbReference type="PROSITE" id="PS50932"/>
    </source>
</evidence>
<sequence>MKGKRLSIKDIAAALNVSVTTVSFVLNGKAKEKRISDEVSKRVLEYCKKVNYKPNILAQSLRTGESKILVFMVEDISNYFFAKLARYFEDLAYTNGYKMLFCSNENSDKKSNELIRLFSERHVDGYIIVPSPNLSEKVKELEEQGIPVVLLDRYFEGFEADYVGIYNDKASEMGMKHLVANGFTKTLFVSTQSTQTQMLGRLQGYKNAAEANKMDEKILLLSYDFLEKELVKEELKKFFEANNDADSILFATNYLAKLGLSVLKNISSTKLHQMGIITFDNHYLFDITCPSITAIDQPLEAMASETMNLLFNKLKNRNMPPEPKSVVLDTQLIVRDSTLPIAERTL</sequence>
<dbReference type="GO" id="GO:0003700">
    <property type="term" value="F:DNA-binding transcription factor activity"/>
    <property type="evidence" value="ECO:0007669"/>
    <property type="project" value="TreeGrafter"/>
</dbReference>
<gene>
    <name evidence="5" type="ORF">SAMN05216480_106156</name>
</gene>
<dbReference type="Proteomes" id="UP000199138">
    <property type="component" value="Unassembled WGS sequence"/>
</dbReference>
<dbReference type="Gene3D" id="1.10.260.40">
    <property type="entry name" value="lambda repressor-like DNA-binding domains"/>
    <property type="match status" value="1"/>
</dbReference>
<dbReference type="Pfam" id="PF13377">
    <property type="entry name" value="Peripla_BP_3"/>
    <property type="match status" value="1"/>
</dbReference>
<dbReference type="SUPFAM" id="SSF47413">
    <property type="entry name" value="lambda repressor-like DNA-binding domains"/>
    <property type="match status" value="1"/>
</dbReference>
<accession>A0A1I7H110</accession>
<dbReference type="Gene3D" id="3.40.50.2300">
    <property type="match status" value="2"/>
</dbReference>
<feature type="domain" description="HTH lacI-type" evidence="4">
    <location>
        <begin position="6"/>
        <end position="63"/>
    </location>
</feature>
<dbReference type="STRING" id="1224947.SAMN05216480_106156"/>